<dbReference type="Proteomes" id="UP001597237">
    <property type="component" value="Unassembled WGS sequence"/>
</dbReference>
<organism evidence="3 4">
    <name type="scientific">Phenylobacterium terrae</name>
    <dbReference type="NCBI Taxonomy" id="2665495"/>
    <lineage>
        <taxon>Bacteria</taxon>
        <taxon>Pseudomonadati</taxon>
        <taxon>Pseudomonadota</taxon>
        <taxon>Alphaproteobacteria</taxon>
        <taxon>Caulobacterales</taxon>
        <taxon>Caulobacteraceae</taxon>
        <taxon>Phenylobacterium</taxon>
    </lineage>
</organism>
<dbReference type="Pfam" id="PF00353">
    <property type="entry name" value="HemolysinCabind"/>
    <property type="match status" value="2"/>
</dbReference>
<evidence type="ECO:0000313" key="4">
    <source>
        <dbReference type="Proteomes" id="UP001597237"/>
    </source>
</evidence>
<proteinExistence type="predicted"/>
<comment type="caution">
    <text evidence="3">The sequence shown here is derived from an EMBL/GenBank/DDBJ whole genome shotgun (WGS) entry which is preliminary data.</text>
</comment>
<dbReference type="InterPro" id="IPR050557">
    <property type="entry name" value="RTX_toxin/Mannuronan_C5-epim"/>
</dbReference>
<dbReference type="PROSITE" id="PS00330">
    <property type="entry name" value="HEMOLYSIN_CALCIUM"/>
    <property type="match status" value="3"/>
</dbReference>
<dbReference type="RefSeq" id="WP_377281221.1">
    <property type="nucleotide sequence ID" value="NZ_JBHRSI010000003.1"/>
</dbReference>
<dbReference type="InterPro" id="IPR018511">
    <property type="entry name" value="Hemolysin-typ_Ca-bd_CS"/>
</dbReference>
<keyword evidence="2" id="KW-0964">Secreted</keyword>
<protein>
    <submittedName>
        <fullName evidence="3">Calcium-binding protein</fullName>
    </submittedName>
</protein>
<evidence type="ECO:0000256" key="1">
    <source>
        <dbReference type="ARBA" id="ARBA00004613"/>
    </source>
</evidence>
<dbReference type="EMBL" id="JBHUEY010000001">
    <property type="protein sequence ID" value="MFD1781946.1"/>
    <property type="molecule type" value="Genomic_DNA"/>
</dbReference>
<accession>A0ABW4MWI2</accession>
<dbReference type="Gene3D" id="2.150.10.10">
    <property type="entry name" value="Serralysin-like metalloprotease, C-terminal"/>
    <property type="match status" value="2"/>
</dbReference>
<dbReference type="InterPro" id="IPR011049">
    <property type="entry name" value="Serralysin-like_metalloprot_C"/>
</dbReference>
<dbReference type="SUPFAM" id="SSF51120">
    <property type="entry name" value="beta-Roll"/>
    <property type="match status" value="1"/>
</dbReference>
<reference evidence="4" key="1">
    <citation type="journal article" date="2019" name="Int. J. Syst. Evol. Microbiol.">
        <title>The Global Catalogue of Microorganisms (GCM) 10K type strain sequencing project: providing services to taxonomists for standard genome sequencing and annotation.</title>
        <authorList>
            <consortium name="The Broad Institute Genomics Platform"/>
            <consortium name="The Broad Institute Genome Sequencing Center for Infectious Disease"/>
            <person name="Wu L."/>
            <person name="Ma J."/>
        </authorList>
    </citation>
    <scope>NUCLEOTIDE SEQUENCE [LARGE SCALE GENOMIC DNA]</scope>
    <source>
        <strain evidence="4">DFY28</strain>
    </source>
</reference>
<dbReference type="PANTHER" id="PTHR38340:SF1">
    <property type="entry name" value="S-LAYER PROTEIN"/>
    <property type="match status" value="1"/>
</dbReference>
<dbReference type="InterPro" id="IPR001343">
    <property type="entry name" value="Hemolysn_Ca-bd"/>
</dbReference>
<dbReference type="PANTHER" id="PTHR38340">
    <property type="entry name" value="S-LAYER PROTEIN"/>
    <property type="match status" value="1"/>
</dbReference>
<comment type="subcellular location">
    <subcellularLocation>
        <location evidence="1">Secreted</location>
    </subcellularLocation>
</comment>
<evidence type="ECO:0000313" key="3">
    <source>
        <dbReference type="EMBL" id="MFD1781946.1"/>
    </source>
</evidence>
<name>A0ABW4MWI2_9CAUL</name>
<evidence type="ECO:0000256" key="2">
    <source>
        <dbReference type="ARBA" id="ARBA00022525"/>
    </source>
</evidence>
<sequence>MIINGTHNNGVEVLTGGDENDIINGLAGNDLITGGEGDDVIVGGPDTPVAKPPGNSNYPDNDEIYGGGGDDDIAGGYGNDEIYGEDGDDALSGGAGNDLLVGGAGDDGLSGGAGNDTFRFTFGLKANTQTLKFFEYAENPAQQANLNAWNNAYAEWTAWVNSLGGDWGDDQGGALAVNWNGKARDFTQQFVAGDVEATITTYEFEGEGVDVISDWNTGDKLEFAGLTADNWDDFLDVAVVGSDTVVSWAGGSITVVGVDLTSNFASYVNFV</sequence>
<dbReference type="PRINTS" id="PR00313">
    <property type="entry name" value="CABNDNGRPT"/>
</dbReference>
<gene>
    <name evidence="3" type="ORF">ACFSC0_00935</name>
</gene>
<keyword evidence="4" id="KW-1185">Reference proteome</keyword>